<dbReference type="InterPro" id="IPR002591">
    <property type="entry name" value="Phosphodiest/P_Trfase"/>
</dbReference>
<dbReference type="Pfam" id="PF01663">
    <property type="entry name" value="Phosphodiest"/>
    <property type="match status" value="1"/>
</dbReference>
<dbReference type="Gene3D" id="3.40.720.10">
    <property type="entry name" value="Alkaline Phosphatase, subunit A"/>
    <property type="match status" value="1"/>
</dbReference>
<dbReference type="InterPro" id="IPR017850">
    <property type="entry name" value="Alkaline_phosphatase_core_sf"/>
</dbReference>
<evidence type="ECO:0000313" key="1">
    <source>
        <dbReference type="EMBL" id="KYF94682.1"/>
    </source>
</evidence>
<dbReference type="PANTHER" id="PTHR10151:SF120">
    <property type="entry name" value="BIS(5'-ADENOSYL)-TRIPHOSPHATASE"/>
    <property type="match status" value="1"/>
</dbReference>
<sequence>MSLPDYHGGSIVNLMASIARAFGAESGPYPPLRSLPPTRLTSRNVVLLVIDGLGHSALMERCGAGVLARHTLGRITSVFPTTTASAITTFMTGTAPQQHGVTGWFTYFRELGEVLTVLPYHTRQGGAPPEAPAGALFDVPPVFDRLDALSHIVTPAHIAHAAFNTAHRGKAQVHGYEELGHMLGTIARIVRQPGPRNYIYAYWPEYDKLAHEHGVASREAAAHIAELDAAIAGLLARIRGTGTTVVVTADHGFIDMKAERAIELDAHPELARTLSLPLCGERRAAYCYVDASRRSQFVEYVTTHLVEHADLKTSADLVQEGYFGLGPPHARLHDRIGDYTLLMKEGALMIDWLPGEQRYSHIGVHGGLCEQEMVVPLIVVEA</sequence>
<evidence type="ECO:0000313" key="2">
    <source>
        <dbReference type="Proteomes" id="UP000075635"/>
    </source>
</evidence>
<evidence type="ECO:0008006" key="3">
    <source>
        <dbReference type="Google" id="ProtNLM"/>
    </source>
</evidence>
<protein>
    <recommendedName>
        <fullName evidence="3">Phosphodiesterase</fullName>
    </recommendedName>
</protein>
<reference evidence="1 2" key="1">
    <citation type="submission" date="2014-02" db="EMBL/GenBank/DDBJ databases">
        <title>The small core and large imbalanced accessory genome model reveals a collaborative survival strategy of Sorangium cellulosum strains in nature.</title>
        <authorList>
            <person name="Han K."/>
            <person name="Peng R."/>
            <person name="Blom J."/>
            <person name="Li Y.-Z."/>
        </authorList>
    </citation>
    <scope>NUCLEOTIDE SEQUENCE [LARGE SCALE GENOMIC DNA]</scope>
    <source>
        <strain evidence="1 2">So0011-07</strain>
    </source>
</reference>
<dbReference type="EMBL" id="JEMB01000713">
    <property type="protein sequence ID" value="KYF94682.1"/>
    <property type="molecule type" value="Genomic_DNA"/>
</dbReference>
<proteinExistence type="predicted"/>
<dbReference type="SUPFAM" id="SSF53649">
    <property type="entry name" value="Alkaline phosphatase-like"/>
    <property type="match status" value="1"/>
</dbReference>
<organism evidence="1 2">
    <name type="scientific">Sorangium cellulosum</name>
    <name type="common">Polyangium cellulosum</name>
    <dbReference type="NCBI Taxonomy" id="56"/>
    <lineage>
        <taxon>Bacteria</taxon>
        <taxon>Pseudomonadati</taxon>
        <taxon>Myxococcota</taxon>
        <taxon>Polyangia</taxon>
        <taxon>Polyangiales</taxon>
        <taxon>Polyangiaceae</taxon>
        <taxon>Sorangium</taxon>
    </lineage>
</organism>
<dbReference type="GO" id="GO:0016787">
    <property type="term" value="F:hydrolase activity"/>
    <property type="evidence" value="ECO:0007669"/>
    <property type="project" value="UniProtKB-ARBA"/>
</dbReference>
<name>A0A150SQB5_SORCE</name>
<accession>A0A150SQB5</accession>
<comment type="caution">
    <text evidence="1">The sequence shown here is derived from an EMBL/GenBank/DDBJ whole genome shotgun (WGS) entry which is preliminary data.</text>
</comment>
<dbReference type="AlphaFoldDB" id="A0A150SQB5"/>
<dbReference type="Proteomes" id="UP000075635">
    <property type="component" value="Unassembled WGS sequence"/>
</dbReference>
<dbReference type="PANTHER" id="PTHR10151">
    <property type="entry name" value="ECTONUCLEOTIDE PYROPHOSPHATASE/PHOSPHODIESTERASE"/>
    <property type="match status" value="1"/>
</dbReference>
<gene>
    <name evidence="1" type="ORF">BE17_27855</name>
</gene>